<dbReference type="GO" id="GO:0016125">
    <property type="term" value="P:sterol metabolic process"/>
    <property type="evidence" value="ECO:0007669"/>
    <property type="project" value="TreeGrafter"/>
</dbReference>
<evidence type="ECO:0000313" key="15">
    <source>
        <dbReference type="EMBL" id="PAN17080.1"/>
    </source>
</evidence>
<dbReference type="InterPro" id="IPR017972">
    <property type="entry name" value="Cyt_P450_CS"/>
</dbReference>
<keyword evidence="11 14" id="KW-0472">Membrane</keyword>
<dbReference type="Gramene" id="PAN17080">
    <property type="protein sequence ID" value="PAN17080"/>
    <property type="gene ID" value="PAHAL_3G106000"/>
</dbReference>
<dbReference type="PROSITE" id="PS00086">
    <property type="entry name" value="CYTOCHROME_P450"/>
    <property type="match status" value="1"/>
</dbReference>
<feature type="transmembrane region" description="Helical" evidence="14">
    <location>
        <begin position="6"/>
        <end position="26"/>
    </location>
</feature>
<dbReference type="GO" id="GO:0016132">
    <property type="term" value="P:brassinosteroid biosynthetic process"/>
    <property type="evidence" value="ECO:0007669"/>
    <property type="project" value="TreeGrafter"/>
</dbReference>
<evidence type="ECO:0000256" key="13">
    <source>
        <dbReference type="RuleBase" id="RU000461"/>
    </source>
</evidence>
<dbReference type="PANTHER" id="PTHR24286">
    <property type="entry name" value="CYTOCHROME P450 26"/>
    <property type="match status" value="1"/>
</dbReference>
<protein>
    <recommendedName>
        <fullName evidence="16">Cytochrome P450</fullName>
    </recommendedName>
</protein>
<dbReference type="PRINTS" id="PR00463">
    <property type="entry name" value="EP450I"/>
</dbReference>
<dbReference type="InterPro" id="IPR002401">
    <property type="entry name" value="Cyt_P450_E_grp-I"/>
</dbReference>
<reference evidence="15" key="1">
    <citation type="submission" date="2018-04" db="EMBL/GenBank/DDBJ databases">
        <title>WGS assembly of Panicum hallii.</title>
        <authorList>
            <person name="Lovell J."/>
            <person name="Jenkins J."/>
            <person name="Lowry D."/>
            <person name="Mamidi S."/>
            <person name="Sreedasyam A."/>
            <person name="Weng X."/>
            <person name="Barry K."/>
            <person name="Bonette J."/>
            <person name="Campitelli B."/>
            <person name="Daum C."/>
            <person name="Gordon S."/>
            <person name="Gould B."/>
            <person name="Lipzen A."/>
            <person name="Macqueen A."/>
            <person name="Palacio-Mejia J."/>
            <person name="Plott C."/>
            <person name="Shakirov E."/>
            <person name="Shu S."/>
            <person name="Yoshinaga Y."/>
            <person name="Zane M."/>
            <person name="Rokhsar D."/>
            <person name="Grimwood J."/>
            <person name="Schmutz J."/>
            <person name="Juenger T."/>
        </authorList>
    </citation>
    <scope>NUCLEOTIDE SEQUENCE [LARGE SCALE GENOMIC DNA]</scope>
    <source>
        <strain evidence="15">FIL2</strain>
    </source>
</reference>
<evidence type="ECO:0000256" key="1">
    <source>
        <dbReference type="ARBA" id="ARBA00001971"/>
    </source>
</evidence>
<dbReference type="PRINTS" id="PR00385">
    <property type="entry name" value="P450"/>
</dbReference>
<dbReference type="GO" id="GO:0016020">
    <property type="term" value="C:membrane"/>
    <property type="evidence" value="ECO:0007669"/>
    <property type="project" value="UniProtKB-SubCell"/>
</dbReference>
<evidence type="ECO:0008006" key="16">
    <source>
        <dbReference type="Google" id="ProtNLM"/>
    </source>
</evidence>
<dbReference type="PANTHER" id="PTHR24286:SF81">
    <property type="entry name" value="CYTOCHROME P450 FAMILY PROTEIN, EXPRESSED"/>
    <property type="match status" value="1"/>
</dbReference>
<dbReference type="GO" id="GO:0020037">
    <property type="term" value="F:heme binding"/>
    <property type="evidence" value="ECO:0007669"/>
    <property type="project" value="InterPro"/>
</dbReference>
<evidence type="ECO:0000256" key="14">
    <source>
        <dbReference type="SAM" id="Phobius"/>
    </source>
</evidence>
<evidence type="ECO:0000256" key="6">
    <source>
        <dbReference type="ARBA" id="ARBA00022723"/>
    </source>
</evidence>
<evidence type="ECO:0000256" key="11">
    <source>
        <dbReference type="ARBA" id="ARBA00023136"/>
    </source>
</evidence>
<dbReference type="SUPFAM" id="SSF48264">
    <property type="entry name" value="Cytochrome P450"/>
    <property type="match status" value="1"/>
</dbReference>
<keyword evidence="7 14" id="KW-1133">Transmembrane helix</keyword>
<dbReference type="CDD" id="cd11043">
    <property type="entry name" value="CYP90-like"/>
    <property type="match status" value="1"/>
</dbReference>
<sequence length="493" mass="56118">METDLLLAVVMCVTALIAAWWFHLLLKWSSGGHRRRRCELTLPPGSMGLPLLGESLEFFARIPSLQVVPFFKRRLERYGPVFKTNLIGKDMIVSLDPELNSYVLKQDNRAFQIWYPESLKRILGAVLEVTSSESLHKRMRTMVLRVFGPENLRLVLLRDVQGAARSNLSSWADRPSIELKEAVSSMIFSVTAKLLINYDASTSSAGELWKHYDAFTNGLMSFPVNIPGTAFYKCLEGRKNIMEALKHMLDERKKAAERRETMDFLDLVVDELKEKPVLDEDFCLDVLFGLLFASIHTTSTALTAALKFLTDNPKALQELAEENEHISKGRVGASSEITWEEYKSMKFTSNVIHESLRLANIAPMLFRKANQDVHMKGYTIPEGWTVMICPLETHLNPITYTDPNIFNPWRWKDISEPIGGSKDFLVFGLGLRYCLGADFAKLQIATFLHCLVTNYRWEVVSGGDMVLSPALSFPNGFHVKLIKKLEFVMRHYK</sequence>
<proteinExistence type="inferred from homology"/>
<evidence type="ECO:0000256" key="3">
    <source>
        <dbReference type="ARBA" id="ARBA00010617"/>
    </source>
</evidence>
<evidence type="ECO:0000256" key="4">
    <source>
        <dbReference type="ARBA" id="ARBA00022617"/>
    </source>
</evidence>
<comment type="subcellular location">
    <subcellularLocation>
        <location evidence="2">Membrane</location>
    </subcellularLocation>
</comment>
<comment type="similarity">
    <text evidence="3 13">Belongs to the cytochrome P450 family.</text>
</comment>
<dbReference type="InterPro" id="IPR036396">
    <property type="entry name" value="Cyt_P450_sf"/>
</dbReference>
<keyword evidence="8 13" id="KW-0560">Oxidoreductase</keyword>
<evidence type="ECO:0000256" key="7">
    <source>
        <dbReference type="ARBA" id="ARBA00022989"/>
    </source>
</evidence>
<dbReference type="FunFam" id="1.10.630.10:FF:000020">
    <property type="entry name" value="Cytochrome P450 family protein"/>
    <property type="match status" value="1"/>
</dbReference>
<dbReference type="Proteomes" id="UP000243499">
    <property type="component" value="Chromosome 3"/>
</dbReference>
<comment type="cofactor">
    <cofactor evidence="1 12">
        <name>heme</name>
        <dbReference type="ChEBI" id="CHEBI:30413"/>
    </cofactor>
</comment>
<dbReference type="Pfam" id="PF00067">
    <property type="entry name" value="p450"/>
    <property type="match status" value="1"/>
</dbReference>
<name>A0A2S3H7Q0_9POAL</name>
<keyword evidence="6 12" id="KW-0479">Metal-binding</keyword>
<accession>A0A2S3H7Q0</accession>
<dbReference type="GO" id="GO:0016705">
    <property type="term" value="F:oxidoreductase activity, acting on paired donors, with incorporation or reduction of molecular oxygen"/>
    <property type="evidence" value="ECO:0007669"/>
    <property type="project" value="InterPro"/>
</dbReference>
<dbReference type="GO" id="GO:0005506">
    <property type="term" value="F:iron ion binding"/>
    <property type="evidence" value="ECO:0007669"/>
    <property type="project" value="InterPro"/>
</dbReference>
<evidence type="ECO:0000256" key="12">
    <source>
        <dbReference type="PIRSR" id="PIRSR602401-1"/>
    </source>
</evidence>
<dbReference type="Gene3D" id="1.10.630.10">
    <property type="entry name" value="Cytochrome P450"/>
    <property type="match status" value="1"/>
</dbReference>
<keyword evidence="9 12" id="KW-0408">Iron</keyword>
<dbReference type="InterPro" id="IPR001128">
    <property type="entry name" value="Cyt_P450"/>
</dbReference>
<keyword evidence="10 13" id="KW-0503">Monooxygenase</keyword>
<evidence type="ECO:0000256" key="5">
    <source>
        <dbReference type="ARBA" id="ARBA00022692"/>
    </source>
</evidence>
<dbReference type="GO" id="GO:0010268">
    <property type="term" value="P:brassinosteroid homeostasis"/>
    <property type="evidence" value="ECO:0007669"/>
    <property type="project" value="TreeGrafter"/>
</dbReference>
<keyword evidence="4 12" id="KW-0349">Heme</keyword>
<keyword evidence="5 14" id="KW-0812">Transmembrane</keyword>
<feature type="binding site" description="axial binding residue" evidence="12">
    <location>
        <position position="434"/>
    </location>
    <ligand>
        <name>heme</name>
        <dbReference type="ChEBI" id="CHEBI:30413"/>
    </ligand>
    <ligandPart>
        <name>Fe</name>
        <dbReference type="ChEBI" id="CHEBI:18248"/>
    </ligandPart>
</feature>
<evidence type="ECO:0000256" key="10">
    <source>
        <dbReference type="ARBA" id="ARBA00023033"/>
    </source>
</evidence>
<dbReference type="GO" id="GO:0004497">
    <property type="term" value="F:monooxygenase activity"/>
    <property type="evidence" value="ECO:0007669"/>
    <property type="project" value="UniProtKB-KW"/>
</dbReference>
<evidence type="ECO:0000256" key="8">
    <source>
        <dbReference type="ARBA" id="ARBA00023002"/>
    </source>
</evidence>
<evidence type="ECO:0000256" key="2">
    <source>
        <dbReference type="ARBA" id="ARBA00004370"/>
    </source>
</evidence>
<evidence type="ECO:0000256" key="9">
    <source>
        <dbReference type="ARBA" id="ARBA00023004"/>
    </source>
</evidence>
<gene>
    <name evidence="15" type="ORF">PAHAL_3G106000</name>
</gene>
<organism evidence="15">
    <name type="scientific">Panicum hallii</name>
    <dbReference type="NCBI Taxonomy" id="206008"/>
    <lineage>
        <taxon>Eukaryota</taxon>
        <taxon>Viridiplantae</taxon>
        <taxon>Streptophyta</taxon>
        <taxon>Embryophyta</taxon>
        <taxon>Tracheophyta</taxon>
        <taxon>Spermatophyta</taxon>
        <taxon>Magnoliopsida</taxon>
        <taxon>Liliopsida</taxon>
        <taxon>Poales</taxon>
        <taxon>Poaceae</taxon>
        <taxon>PACMAD clade</taxon>
        <taxon>Panicoideae</taxon>
        <taxon>Panicodae</taxon>
        <taxon>Paniceae</taxon>
        <taxon>Panicinae</taxon>
        <taxon>Panicum</taxon>
        <taxon>Panicum sect. Panicum</taxon>
    </lineage>
</organism>
<dbReference type="AlphaFoldDB" id="A0A2S3H7Q0"/>
<dbReference type="EMBL" id="CM008048">
    <property type="protein sequence ID" value="PAN17080.1"/>
    <property type="molecule type" value="Genomic_DNA"/>
</dbReference>